<comment type="similarity">
    <text evidence="6">Belongs to the HSF family.</text>
</comment>
<reference evidence="9" key="1">
    <citation type="submission" date="2013-04" db="EMBL/GenBank/DDBJ databases">
        <title>The Genome Sequence of Fonticula alba ATCC 38817.</title>
        <authorList>
            <consortium name="The Broad Institute Genomics Platform"/>
            <person name="Russ C."/>
            <person name="Cuomo C."/>
            <person name="Burger G."/>
            <person name="Gray M.W."/>
            <person name="Holland P.W.H."/>
            <person name="King N."/>
            <person name="Lang F.B.F."/>
            <person name="Roger A.J."/>
            <person name="Ruiz-Trillo I."/>
            <person name="Brown M."/>
            <person name="Walker B."/>
            <person name="Young S."/>
            <person name="Zeng Q."/>
            <person name="Gargeya S."/>
            <person name="Fitzgerald M."/>
            <person name="Haas B."/>
            <person name="Abouelleil A."/>
            <person name="Allen A.W."/>
            <person name="Alvarado L."/>
            <person name="Arachchi H.M."/>
            <person name="Berlin A.M."/>
            <person name="Chapman S.B."/>
            <person name="Gainer-Dewar J."/>
            <person name="Goldberg J."/>
            <person name="Griggs A."/>
            <person name="Gujja S."/>
            <person name="Hansen M."/>
            <person name="Howarth C."/>
            <person name="Imamovic A."/>
            <person name="Ireland A."/>
            <person name="Larimer J."/>
            <person name="McCowan C."/>
            <person name="Murphy C."/>
            <person name="Pearson M."/>
            <person name="Poon T.W."/>
            <person name="Priest M."/>
            <person name="Roberts A."/>
            <person name="Saif S."/>
            <person name="Shea T."/>
            <person name="Sisk P."/>
            <person name="Sykes S."/>
            <person name="Wortman J."/>
            <person name="Nusbaum C."/>
            <person name="Birren B."/>
        </authorList>
    </citation>
    <scope>NUCLEOTIDE SEQUENCE [LARGE SCALE GENOMIC DNA]</scope>
    <source>
        <strain evidence="9">ATCC 38817</strain>
    </source>
</reference>
<dbReference type="SMART" id="SM00415">
    <property type="entry name" value="HSF"/>
    <property type="match status" value="1"/>
</dbReference>
<keyword evidence="5" id="KW-0539">Nucleus</keyword>
<dbReference type="AlphaFoldDB" id="A0A058ZA71"/>
<dbReference type="GO" id="GO:0043565">
    <property type="term" value="F:sequence-specific DNA binding"/>
    <property type="evidence" value="ECO:0007669"/>
    <property type="project" value="InterPro"/>
</dbReference>
<keyword evidence="4" id="KW-0804">Transcription</keyword>
<evidence type="ECO:0000256" key="6">
    <source>
        <dbReference type="RuleBase" id="RU004020"/>
    </source>
</evidence>
<proteinExistence type="inferred from homology"/>
<dbReference type="PRINTS" id="PR00056">
    <property type="entry name" value="HSFDOMAIN"/>
</dbReference>
<feature type="compositionally biased region" description="Low complexity" evidence="7">
    <location>
        <begin position="415"/>
        <end position="434"/>
    </location>
</feature>
<evidence type="ECO:0000256" key="3">
    <source>
        <dbReference type="ARBA" id="ARBA00023125"/>
    </source>
</evidence>
<evidence type="ECO:0000256" key="5">
    <source>
        <dbReference type="ARBA" id="ARBA00023242"/>
    </source>
</evidence>
<dbReference type="Pfam" id="PF00447">
    <property type="entry name" value="HSF_DNA-bind"/>
    <property type="match status" value="1"/>
</dbReference>
<keyword evidence="2" id="KW-0805">Transcription regulation</keyword>
<feature type="compositionally biased region" description="Gly residues" evidence="7">
    <location>
        <begin position="542"/>
        <end position="562"/>
    </location>
</feature>
<dbReference type="GO" id="GO:0003700">
    <property type="term" value="F:DNA-binding transcription factor activity"/>
    <property type="evidence" value="ECO:0007669"/>
    <property type="project" value="InterPro"/>
</dbReference>
<evidence type="ECO:0000256" key="4">
    <source>
        <dbReference type="ARBA" id="ARBA00023163"/>
    </source>
</evidence>
<organism evidence="9">
    <name type="scientific">Fonticula alba</name>
    <name type="common">Slime mold</name>
    <dbReference type="NCBI Taxonomy" id="691883"/>
    <lineage>
        <taxon>Eukaryota</taxon>
        <taxon>Rotosphaerida</taxon>
        <taxon>Fonticulaceae</taxon>
        <taxon>Fonticula</taxon>
    </lineage>
</organism>
<feature type="compositionally biased region" description="Low complexity" evidence="7">
    <location>
        <begin position="744"/>
        <end position="766"/>
    </location>
</feature>
<evidence type="ECO:0000256" key="2">
    <source>
        <dbReference type="ARBA" id="ARBA00023015"/>
    </source>
</evidence>
<comment type="subcellular location">
    <subcellularLocation>
        <location evidence="1">Nucleus</location>
    </subcellularLocation>
</comment>
<evidence type="ECO:0000313" key="10">
    <source>
        <dbReference type="Proteomes" id="UP000030693"/>
    </source>
</evidence>
<feature type="region of interest" description="Disordered" evidence="7">
    <location>
        <begin position="785"/>
        <end position="837"/>
    </location>
</feature>
<feature type="domain" description="HSF-type DNA-binding" evidence="8">
    <location>
        <begin position="163"/>
        <end position="187"/>
    </location>
</feature>
<dbReference type="EMBL" id="KB932204">
    <property type="protein sequence ID" value="KCV70843.1"/>
    <property type="molecule type" value="Genomic_DNA"/>
</dbReference>
<dbReference type="FunFam" id="1.10.10.10:FF:000027">
    <property type="entry name" value="Heat shock transcription factor 1"/>
    <property type="match status" value="1"/>
</dbReference>
<sequence length="954" mass="98504">MPPHVAPRNARTARRPSNARPPTDPPSDPESPTAGGLSSSASSSSMTSASSSSVVAPSSSSSTASIRGKRRAPQPSSDSEDSQYSSPVSSPPPKAIKVEGGALARRTKTQLALTDSSDVKIPAFLDKLYRMLSENKFQHLMTWNQNGTTFLVLKPEGFAREVLPKYFKHSNFSSFVRQLNMYGFKKVPHTHQGVLQPEEDQDAWEFVNPNFMRDKPDMLIHVKRKNSEPRASGTSSDVKKAIQGIDQIRQQQALLSESIKLLRSENKSLWDQVASTQERYERQRKLTDRIMQFLIIYTKMGHHPAAPLSTNRLLTSGRGDGPDALPHLIFKEASNAMHAAGPGAAAVHPGTFVAGQNPLPLLQSMASNFVTTPGLGASGSPLLPAFASSLQPSRSMDLFSSLRGGSGTPEPSPGPTTSSIIPRTLSSGGISALGSGTGPNPSEDMYAPMSLAPSSTTYGHYATGGPGGGPNGPGAGIYANPSPPHLSFGAGVHTGRQLSAGSTGPGAGAPGYDAGVGPGSGGAPDGAFHQSATPFTYFQGADGGHSPGAGGATAMGSMGPGGPRASSTSYSDGAVISDITAPSGPGDTGDYIGQPDAGHHYNYGSPNGGTYHNSHVTTPHVGAGVGPGGHGHHTSHGPPSHHGPLPPHHGLSQPHHGHHGPPASHYGHHDPPPSVHHTNGHPHHGSYGTRGLPPPGAGFSVNAGGHADMYASQQQPQPQPQSQSQVQELPSAPGQSGTPGGGVASTAPTPVASSSSGASSAVTSPTLSTHHASELPQLANDAVQAATLSPSAAQQPSQPSQSPYYPLVEAHPHAILSHHSPGGASTPVPGPGVIIVSDSDAPLPSLSHHTRGHPHSDLHFPLSHSPPDFSTGHVAVGITPSGPVHPLVDSLSTDRLLLPPSHGDDVSGSFAGFPQTEEIFLKSEDNIRSINSRLDTIQAEIDSLQQDVPSDGEL</sequence>
<feature type="compositionally biased region" description="Low complexity" evidence="7">
    <location>
        <begin position="785"/>
        <end position="807"/>
    </location>
</feature>
<dbReference type="InterPro" id="IPR036390">
    <property type="entry name" value="WH_DNA-bd_sf"/>
</dbReference>
<dbReference type="InterPro" id="IPR036388">
    <property type="entry name" value="WH-like_DNA-bd_sf"/>
</dbReference>
<feature type="region of interest" description="Disordered" evidence="7">
    <location>
        <begin position="542"/>
        <end position="770"/>
    </location>
</feature>
<feature type="compositionally biased region" description="Polar residues" evidence="7">
    <location>
        <begin position="604"/>
        <end position="614"/>
    </location>
</feature>
<dbReference type="RefSeq" id="XP_009495359.1">
    <property type="nucleotide sequence ID" value="XM_009497084.1"/>
</dbReference>
<dbReference type="OrthoDB" id="60033at2759"/>
<feature type="region of interest" description="Disordered" evidence="7">
    <location>
        <begin position="397"/>
        <end position="443"/>
    </location>
</feature>
<feature type="compositionally biased region" description="Low complexity" evidence="7">
    <location>
        <begin position="636"/>
        <end position="665"/>
    </location>
</feature>
<keyword evidence="3" id="KW-0238">DNA-binding</keyword>
<dbReference type="eggNOG" id="KOG0627">
    <property type="taxonomic scope" value="Eukaryota"/>
</dbReference>
<dbReference type="STRING" id="691883.A0A058ZA71"/>
<evidence type="ECO:0000256" key="7">
    <source>
        <dbReference type="SAM" id="MobiDB-lite"/>
    </source>
</evidence>
<feature type="region of interest" description="Disordered" evidence="7">
    <location>
        <begin position="1"/>
        <end position="102"/>
    </location>
</feature>
<dbReference type="GO" id="GO:0005634">
    <property type="term" value="C:nucleus"/>
    <property type="evidence" value="ECO:0007669"/>
    <property type="project" value="UniProtKB-SubCell"/>
</dbReference>
<dbReference type="InterPro" id="IPR000232">
    <property type="entry name" value="HSF_DNA-bd"/>
</dbReference>
<evidence type="ECO:0000313" key="9">
    <source>
        <dbReference type="EMBL" id="KCV70843.1"/>
    </source>
</evidence>
<dbReference type="GeneID" id="20527925"/>
<keyword evidence="10" id="KW-1185">Reference proteome</keyword>
<dbReference type="PANTHER" id="PTHR10015">
    <property type="entry name" value="HEAT SHOCK TRANSCRIPTION FACTOR"/>
    <property type="match status" value="1"/>
</dbReference>
<gene>
    <name evidence="9" type="ORF">H696_03200</name>
</gene>
<feature type="compositionally biased region" description="Low complexity" evidence="7">
    <location>
        <begin position="73"/>
        <end position="88"/>
    </location>
</feature>
<dbReference type="PROSITE" id="PS00434">
    <property type="entry name" value="HSF_DOMAIN"/>
    <property type="match status" value="1"/>
</dbReference>
<protein>
    <recommendedName>
        <fullName evidence="8">HSF-type DNA-binding domain-containing protein</fullName>
    </recommendedName>
</protein>
<dbReference type="PANTHER" id="PTHR10015:SF427">
    <property type="entry name" value="HEAT SHOCK FACTOR PROTEIN"/>
    <property type="match status" value="1"/>
</dbReference>
<dbReference type="Gene3D" id="1.10.10.10">
    <property type="entry name" value="Winged helix-like DNA-binding domain superfamily/Winged helix DNA-binding domain"/>
    <property type="match status" value="1"/>
</dbReference>
<evidence type="ECO:0000256" key="1">
    <source>
        <dbReference type="ARBA" id="ARBA00004123"/>
    </source>
</evidence>
<dbReference type="OMA" id="HGFGEIN"/>
<evidence type="ECO:0000259" key="8">
    <source>
        <dbReference type="PROSITE" id="PS00434"/>
    </source>
</evidence>
<accession>A0A058ZA71</accession>
<feature type="compositionally biased region" description="Low complexity" evidence="7">
    <location>
        <begin position="30"/>
        <end position="65"/>
    </location>
</feature>
<feature type="compositionally biased region" description="Low complexity" evidence="7">
    <location>
        <begin position="712"/>
        <end position="725"/>
    </location>
</feature>
<dbReference type="Proteomes" id="UP000030693">
    <property type="component" value="Unassembled WGS sequence"/>
</dbReference>
<name>A0A058ZA71_FONAL</name>
<dbReference type="SUPFAM" id="SSF46785">
    <property type="entry name" value="Winged helix' DNA-binding domain"/>
    <property type="match status" value="1"/>
</dbReference>